<dbReference type="RefSeq" id="WP_140023310.1">
    <property type="nucleotide sequence ID" value="NZ_JACIEX010000023.1"/>
</dbReference>
<dbReference type="Pfam" id="PF00389">
    <property type="entry name" value="2-Hacid_dh"/>
    <property type="match status" value="1"/>
</dbReference>
<dbReference type="FunFam" id="3.40.50.720:FF:000203">
    <property type="entry name" value="D-3-phosphoglycerate dehydrogenase (SerA)"/>
    <property type="match status" value="1"/>
</dbReference>
<proteinExistence type="inferred from homology"/>
<evidence type="ECO:0000313" key="7">
    <source>
        <dbReference type="EMBL" id="MBB4096232.1"/>
    </source>
</evidence>
<keyword evidence="3" id="KW-0520">NAD</keyword>
<dbReference type="CDD" id="cd05198">
    <property type="entry name" value="formate_dh_like"/>
    <property type="match status" value="1"/>
</dbReference>
<name>A0A5C5CBS9_9HYPH</name>
<dbReference type="GO" id="GO:0004617">
    <property type="term" value="F:phosphoglycerate dehydrogenase activity"/>
    <property type="evidence" value="ECO:0007669"/>
    <property type="project" value="UniProtKB-EC"/>
</dbReference>
<dbReference type="InterPro" id="IPR050418">
    <property type="entry name" value="D-iso_2-hydroxyacid_DH_PdxB"/>
</dbReference>
<dbReference type="Proteomes" id="UP000553980">
    <property type="component" value="Unassembled WGS sequence"/>
</dbReference>
<dbReference type="EC" id="1.1.1.95" evidence="7"/>
<evidence type="ECO:0000256" key="3">
    <source>
        <dbReference type="ARBA" id="ARBA00023027"/>
    </source>
</evidence>
<evidence type="ECO:0000256" key="4">
    <source>
        <dbReference type="RuleBase" id="RU003719"/>
    </source>
</evidence>
<protein>
    <submittedName>
        <fullName evidence="7 8">3-phosphoglycerate dehydrogenase</fullName>
        <ecNumber evidence="7">1.1.1.95</ecNumber>
    </submittedName>
</protein>
<comment type="caution">
    <text evidence="8">The sequence shown here is derived from an EMBL/GenBank/DDBJ whole genome shotgun (WGS) entry which is preliminary data.</text>
</comment>
<accession>A0A5C5CBS9</accession>
<dbReference type="Gene3D" id="3.40.50.720">
    <property type="entry name" value="NAD(P)-binding Rossmann-like Domain"/>
    <property type="match status" value="2"/>
</dbReference>
<dbReference type="PANTHER" id="PTHR43761">
    <property type="entry name" value="D-ISOMER SPECIFIC 2-HYDROXYACID DEHYDROGENASE FAMILY PROTEIN (AFU_ORTHOLOGUE AFUA_1G13630)"/>
    <property type="match status" value="1"/>
</dbReference>
<sequence length="306" mass="33576">MTHNSSPSVAYIDCSDLMYEMLSLEWPDHARNMKVYLGDMPASEIAKFCQDATVIWNGHTMMTAPLLSQLPRLERILFLGSGPQSYIDMEYCAKAGIVVDRVARYGDRAVAEHALALMLASARRVADMDRALRIGIWDPLEGMELGERRLGLIGGGGIARSLAGMAQALDMKVSIWNRSPLPAEWADCATELDDLLSGSDFISLHLSLNPQTHGFLSAEHIARMRPGAILINTARAGLIDTSALIAALKSGHLRHAGLDVFEMEPLPPDDPLLSAPNLTMTSHAGFKTREATQRLMRQAIETTRNR</sequence>
<evidence type="ECO:0000313" key="10">
    <source>
        <dbReference type="Proteomes" id="UP000553980"/>
    </source>
</evidence>
<evidence type="ECO:0000259" key="5">
    <source>
        <dbReference type="Pfam" id="PF00389"/>
    </source>
</evidence>
<evidence type="ECO:0000256" key="2">
    <source>
        <dbReference type="ARBA" id="ARBA00023002"/>
    </source>
</evidence>
<feature type="domain" description="D-isomer specific 2-hydroxyacid dehydrogenase catalytic" evidence="5">
    <location>
        <begin position="32"/>
        <end position="302"/>
    </location>
</feature>
<dbReference type="InterPro" id="IPR006139">
    <property type="entry name" value="D-isomer_2_OHA_DH_cat_dom"/>
</dbReference>
<keyword evidence="2 4" id="KW-0560">Oxidoreductase</keyword>
<reference evidence="8 9" key="1">
    <citation type="journal article" date="2011" name="Int. J. Syst. Evol. Microbiol.">
        <title>Ochrobactrum pecoris sp. nov., isolated from farm animals.</title>
        <authorList>
            <person name="Kampfer P."/>
            <person name="Huber B."/>
            <person name="Busse H.J."/>
            <person name="Scholz H.C."/>
            <person name="Tomaso H."/>
            <person name="Hotzel H."/>
            <person name="Melzer F."/>
        </authorList>
    </citation>
    <scope>NUCLEOTIDE SEQUENCE [LARGE SCALE GENOMIC DNA]</scope>
    <source>
        <strain evidence="8 9">08RB2639</strain>
    </source>
</reference>
<dbReference type="PANTHER" id="PTHR43761:SF1">
    <property type="entry name" value="D-ISOMER SPECIFIC 2-HYDROXYACID DEHYDROGENASE CATALYTIC DOMAIN-CONTAINING PROTEIN-RELATED"/>
    <property type="match status" value="1"/>
</dbReference>
<dbReference type="SUPFAM" id="SSF52283">
    <property type="entry name" value="Formate/glycerate dehydrogenase catalytic domain-like"/>
    <property type="match status" value="1"/>
</dbReference>
<dbReference type="OrthoDB" id="9793626at2"/>
<gene>
    <name evidence="8" type="ORF">FIB18_23660</name>
    <name evidence="7" type="ORF">GGQ79_004791</name>
</gene>
<dbReference type="Proteomes" id="UP000313390">
    <property type="component" value="Unassembled WGS sequence"/>
</dbReference>
<feature type="domain" description="D-isomer specific 2-hydroxyacid dehydrogenase NAD-binding" evidence="6">
    <location>
        <begin position="115"/>
        <end position="285"/>
    </location>
</feature>
<organism evidence="8 9">
    <name type="scientific">Brucella pecoris</name>
    <dbReference type="NCBI Taxonomy" id="867683"/>
    <lineage>
        <taxon>Bacteria</taxon>
        <taxon>Pseudomonadati</taxon>
        <taxon>Pseudomonadota</taxon>
        <taxon>Alphaproteobacteria</taxon>
        <taxon>Hyphomicrobiales</taxon>
        <taxon>Brucellaceae</taxon>
        <taxon>Brucella/Ochrobactrum group</taxon>
        <taxon>Brucella</taxon>
    </lineage>
</organism>
<dbReference type="InterPro" id="IPR006140">
    <property type="entry name" value="D-isomer_DH_NAD-bd"/>
</dbReference>
<dbReference type="SUPFAM" id="SSF51735">
    <property type="entry name" value="NAD(P)-binding Rossmann-fold domains"/>
    <property type="match status" value="1"/>
</dbReference>
<dbReference type="GO" id="GO:0051287">
    <property type="term" value="F:NAD binding"/>
    <property type="evidence" value="ECO:0007669"/>
    <property type="project" value="InterPro"/>
</dbReference>
<evidence type="ECO:0000313" key="9">
    <source>
        <dbReference type="Proteomes" id="UP000313390"/>
    </source>
</evidence>
<evidence type="ECO:0000256" key="1">
    <source>
        <dbReference type="ARBA" id="ARBA00005854"/>
    </source>
</evidence>
<dbReference type="Pfam" id="PF02826">
    <property type="entry name" value="2-Hacid_dh_C"/>
    <property type="match status" value="1"/>
</dbReference>
<dbReference type="InterPro" id="IPR036291">
    <property type="entry name" value="NAD(P)-bd_dom_sf"/>
</dbReference>
<dbReference type="AlphaFoldDB" id="A0A5C5CBS9"/>
<evidence type="ECO:0000259" key="6">
    <source>
        <dbReference type="Pfam" id="PF02826"/>
    </source>
</evidence>
<dbReference type="EMBL" id="JACIEX010000023">
    <property type="protein sequence ID" value="MBB4096232.1"/>
    <property type="molecule type" value="Genomic_DNA"/>
</dbReference>
<comment type="similarity">
    <text evidence="1 4">Belongs to the D-isomer specific 2-hydroxyacid dehydrogenase family.</text>
</comment>
<dbReference type="EMBL" id="VEWK01000026">
    <property type="protein sequence ID" value="TNV08732.1"/>
    <property type="molecule type" value="Genomic_DNA"/>
</dbReference>
<reference evidence="7 10" key="3">
    <citation type="submission" date="2020-08" db="EMBL/GenBank/DDBJ databases">
        <title>Genomic Encyclopedia of Type Strains, Phase IV (KMG-IV): sequencing the most valuable type-strain genomes for metagenomic binning, comparative biology and taxonomic classification.</title>
        <authorList>
            <person name="Goeker M."/>
        </authorList>
    </citation>
    <scope>NUCLEOTIDE SEQUENCE [LARGE SCALE GENOMIC DNA]</scope>
    <source>
        <strain evidence="7 10">DSM 23868</strain>
    </source>
</reference>
<keyword evidence="10" id="KW-1185">Reference proteome</keyword>
<evidence type="ECO:0000313" key="8">
    <source>
        <dbReference type="EMBL" id="TNV08732.1"/>
    </source>
</evidence>
<reference evidence="8" key="2">
    <citation type="submission" date="2019-06" db="EMBL/GenBank/DDBJ databases">
        <authorList>
            <person name="Hu M."/>
        </authorList>
    </citation>
    <scope>NUCLEOTIDE SEQUENCE</scope>
    <source>
        <strain evidence="8">08RB2639</strain>
    </source>
</reference>